<evidence type="ECO:0000313" key="28">
    <source>
        <dbReference type="EMBL" id="ORX84493.1"/>
    </source>
</evidence>
<dbReference type="GO" id="GO:0007018">
    <property type="term" value="P:microtubule-based movement"/>
    <property type="evidence" value="ECO:0007669"/>
    <property type="project" value="InterPro"/>
</dbReference>
<proteinExistence type="inferred from homology"/>
<dbReference type="Gene3D" id="1.20.920.30">
    <property type="match status" value="1"/>
</dbReference>
<dbReference type="Gene3D" id="1.20.1270.280">
    <property type="match status" value="1"/>
</dbReference>
<dbReference type="Pfam" id="PF08385">
    <property type="entry name" value="DHC_N1"/>
    <property type="match status" value="1"/>
</dbReference>
<feature type="domain" description="Dynein heavy chain AAA lid" evidence="26">
    <location>
        <begin position="4155"/>
        <end position="4291"/>
    </location>
</feature>
<dbReference type="InterPro" id="IPR042228">
    <property type="entry name" value="Dynein_linker_3"/>
</dbReference>
<evidence type="ECO:0000313" key="29">
    <source>
        <dbReference type="Proteomes" id="UP000193944"/>
    </source>
</evidence>
<dbReference type="Pfam" id="PF18199">
    <property type="entry name" value="Dynein_C"/>
    <property type="match status" value="1"/>
</dbReference>
<evidence type="ECO:0000259" key="21">
    <source>
        <dbReference type="Pfam" id="PF12777"/>
    </source>
</evidence>
<dbReference type="Gene3D" id="1.20.920.20">
    <property type="match status" value="1"/>
</dbReference>
<evidence type="ECO:0000259" key="22">
    <source>
        <dbReference type="Pfam" id="PF12780"/>
    </source>
</evidence>
<keyword evidence="7" id="KW-0547">Nucleotide-binding</keyword>
<feature type="domain" description="Dynein heavy chain C-terminal" evidence="27">
    <location>
        <begin position="4298"/>
        <end position="4590"/>
    </location>
</feature>
<evidence type="ECO:0000256" key="4">
    <source>
        <dbReference type="ARBA" id="ARBA00022490"/>
    </source>
</evidence>
<dbReference type="Gene3D" id="3.40.50.300">
    <property type="entry name" value="P-loop containing nucleotide triphosphate hydrolases"/>
    <property type="match status" value="5"/>
</dbReference>
<dbReference type="Pfam" id="PF17857">
    <property type="entry name" value="AAA_lid_1"/>
    <property type="match status" value="1"/>
</dbReference>
<dbReference type="FunFam" id="1.20.920.20:FF:000003">
    <property type="entry name" value="Dynein axonemal heavy chain 17"/>
    <property type="match status" value="1"/>
</dbReference>
<sequence>MSSKQGTPSTPNKDSEEKIVKLDPRAEWLGERIVAQLKIKSEKWDKLTSTQDNCDTIQQFLDTPEVNTLLFILNARDDLTVTLTFPSQLKKKGAFVLKNTINEPIAETLENNVTIGDLAANPLEYLNCILEEVYLPLLTNSKNMDSWPEVVATDVLRHFYKVNGAVYVISGKTKGKTLLPLPHGNNNFSENDKALLHTLESAVIDWTYQIKEVIRSSSATPLEEGLYPTPQIEIDFWEAKEANLKCIYQQLSDDKFQAIANLLQSSKSTYYPAFQQIFDEVKNALEEATDINLHLTPLRPLVETLSSTSDFNEMIQQFPPLLHVIMLIWNHSKFYNVPGRVIVILQEICNEIIEQAQNFIQPTEIFGAEPDEALEKINLVLHACTKFKSIYYEYKAKIAETERPWNFDTKLVFSRFDQFILRIKELSEFFDTIIEFNRLEKIEIGGTKGKILSSEVVDIFNEFTASFQEWTKIEYDVLDLNNFQFREDLAKFHDKISDLDRRIGTIICQAFDDCSSIHSRFRLIEGFSGLLARPIIGEIFEKKYYDLLKEYDVDLDEVNLIFLKLKNNPSIHYNMAPVTGALQWTHELKERITSVMDKFKELNHKILLESEEAKLIKIKYDEIYKKLDEYEQGLFKDWSDNIINDSEANLDKPLLTRSIQDSLSLFKVNFDPKVIALLKEVKYLGSLGIKAPEKAQSVYDKDEVFRNNIFELDHVVSQYNNIKLTVLDVERPLIQERVNKIDKQFEQALSVINWRSDIIDDFIKSIQESVGGLLKIIQTGKNNIIQMQNLMKKWYSAPLIERKDSKKPLNLDDKDAKLKNIYELIQNDGKTIFNYLENTRKAYDVDQNDPNWRNYADYVDTVVADGFFNTIKCSLTYFLDNMDIEYLKKCELSPILDSRIEFIQNKLTFTPSIDEDAPNNFMNIFLTILRNIYQVSVLMKRVNIPYDIENTENSGNNGEVKSDPSNDENNNSEPASEEKTEGIKESSEETKESEETTEGNEQNNNKKDENEINEQTDKDDNEIANELKTHDRSISDSKDNEIDEDEGYLGEMLKNPELEDLKNQLISRVRDIIDDCKKYLHSFDQFSYLWEKDRNEWMVTFLETPYERSAPQENTENTEENKEQKENANNTQNDEGEEQNENDTNVNKKSVEEEDDDSMFQLEKFEVEIRKFENIHKTIMALDPEVIFRGWLKVDAKPLKQSLNIIVKKWSYTLTKYLSDETTRTLNDMNEFITNTKAGLQKEVKEGDYNALVYSMGLLHEMKKRNDIGKSFEPLRKTINLLRQFGVEMPEDIHKLLNDLPEVWDDTKKLSQSVKEVVAPLQAKEVDILQQKCNKFEMRNYNFKEEFRQKAPFMYNIGCINAYELINECHFEVLQMEQECQQLRESCELFELNCPQYKQLSECRKDISMLKTIWDYVGLVTHTFDDWKLTLWTEIDPDVMEQTCREFSKDLRKMDKEIKAWNVYTGVDQHVKDMITSLRAVGELRSSAIRERHWKQLMKTTGVTFVMTDDMKFQDLLSLQLHKYEDDVRNIVDRATKELSMEKVLNDLSKTWSTMEFEYKERDRKDTYILISSEELVETLEDNQVMLQNLMTSKYVSHFEEQITGWQEKLSTVDTVMTLWLEVQKTWSHLENIFLESEDIRQQLPEDSKRFDSIDSDYNELMREAINTPNAIEACSKEGLNAKLEYLQQKLALCEKSLAEYLETKRLAFPRFYFVSASDLLDILAKGNIPHAVAIHLQKLFDSISRLEFIKDDEGNFTKTAIGMYSKEDEYVPFKQPLECVGPVEVWLNHLVDTMRMTLRHLIGEAVSTYEEKPRDQWIFDHPAQVTLTGSQIWWATEVNASFARLEEGYENSMKEYYKKQCNQLTTLITLIQGDLSKLDRQMIMTVCTLDVHARDIVGKLVQEKAENAQCFSWQSQLRLRWDEEKNHCIANICDAQFTFSYEYLGDTPRLVITPLTDRCYITLTQSLHLIMGGAPAGPAGTGKTETVKDLGRALTVMVYVFNCSEQMDYRSIGNIYKGLAQSGAWGCFDEFNRISVEVLSVVATQVKSIEDGLRAKKKRFIFQGEEISLEPTVGFFITMNPGYAGRTELPENIKALFRPCSMVVPNLELICEIMLMAEGFVEASVLARKFHTLYKLNKELLSKQDHYDWGLRAIKSVLVVAGSLKRSDPGVPEEHVLMRALRDFNLPKIVTDDLQVFNGLINDLFPKIDIPRKRNLDFEQDIKKSTIACGLQAEDMFVLKVVQLEELLAVRHCVFIIGNAGSGKSQIWKMLAKTYINNGKKCVYADLNPKAVSTNDLFGYINPATREWRDGLFSSIMRDMFNITGPDPKWIILDGDIDPNWIESLNTVMDDNKVLTLASNERIPMKPAMRLIFEIGDLKYATPATVSRAGILYVNTSDLGWNPYVQSWLDKLEDQSERTTLSVLFDKYVNTTLDAIHSGRFKMAPVEDNSMVATLCNILEGLIFNQTSLKGCDKETYELYFVFSAVWAFGGSVIQDQLVDYRVEFSKWWNSEFKTVKFPPVGTVFDYYIDNTTRQFAPWTEKIPKFEYDPEVPLQSVMVHTSETIRIKSLMDILTDNQKAVLLLGNAGCGKTVLMQDKLNGYADERLIVNIAFNYYTTAWSLQGVLEKPLEKKAGRNYGPPGTKKLIYFLDDLNMPEVDCYGTASPHTLLRQHIDYNHWYDRNKLTLKDIHNCQYVACMNPTAGSFTINPRLQRHFAVFSVSFPTMESLQTIYQTILTAHLQQFPKNIQKYSEKLVNAALQLHKKVSQVFLPTAVKFHYVFNMRDLSNIFQGILFSTKETLKEPTDLVRLFLHETRRVYGDKLLETTDLEQLVSFQAAITKKVFDDLDQKVINNEPLIFSHFAGGIGEPKYMEAADWASLKKILDDALDQYNEINSAMNLVLFEDAISHICRINRILESPRGNALLVGVGGSGKQSLSRLASYISSMDVFQIVLRKGYGVADLKLDLAGLFQKCGMKQQQIVFLLTDAQIADEGFLVLINDLLASGNIPGLFPDDETETIINAMRNEAKSQGLLDTREVCWNIFINFVRRNLKVVLCFSPVGNLLRSRCRKFPAIVNCTSIDWFHEWPEEALIGVAKRFISACERVPDELKDPVTKFMAYAHLSVNEVSKKYLLNERRYNYTTPKSFLALISLYEEMLEKKHAELIKSMDRLENGLTKLQSTSSQVDDLKAKLAVQEVELKQKNEEAELLIERVSVDTEHVNKEKAIADQEEKKVDQITKEVSEKQAQCEQDLLAAEPALEAASQALNTLNKANLTELKSFGTPAEDVKNVVSAVMVLLSPPGKIAKDRSWKAGKNMMAKVDGFLDTLINFNKENIDQSNLDALAPYLADPNFNADYIRTKSFAAAGLCSWVVNIVQYYKVYRDVEPKRLALQQANNDLQQSQEKLKAIQAKIEELDQNLAELKAQFEKATADKLKCEEEANSTQETIALANRLVNGLASEKVRWSDEVANFKEQEKTLAGDVLLAAAFISYVGCFSKSYRTELLEEKWLTYMRQTDSEGKPFIPMSAELDPLDILTNSAEIARWNNEELPTDRMSLENATMVTNCKRWPLIIDPQLQGIKWIKAREGENLKVIRLGQRGYLDIIEKAISDGDPMLIEDIGLEIDPVLNDVLGRNTIKKGKYIKIGDKEVEYNPNFKLILQTRMANPHYPPEIQAQTTLINFTVTLAGLEDQLLADVVNIERADLEKTKADLTKQQNEFKIRLTELEDALLSRLSSAQGNFLGDTALVENLETTKSTSTDIEKQVKEAKLTEKSINETRELYRPVAARSSLLYFLLNDLYQIHPMYQFSLNAYKVVFQNAIHNAEPSEDIKERVNSLIDNITYSVCNYTNRGLFEKDKLIFTAQMVFQIMITQNEIDMNEFNFLLRTPRMPNVTSPFDWLNNQSWAVIKALSELDEFKSLANDIEGSAKQWKKYYENEVPENEKLPQEWKNKNAIQKLCILRALRPDRMTYAVRNFIVQKMGEKYVDSTRQPLAQTYTEMNPSTPIFFILSPGVDPVKEVELLGRQLNFTEDNGNFHNVSLGQGQEIIAEQKLDLAYEKGGWVMLENIHLVAKWLPTLAKKLEALSQGAHKDFRVFLSAEPAGDPAMHIIPTSILQVSIKITNEPPTGMKANIHRALDNFSQETLERCSKDIEFKTILFTLCYFHAVVLERRKFGTQGWNRSYPFNTGDLTICIDVLYNYLETFPKVPWTDLRYMFGDIMYGGHISDDWDRRLCSAYLDVYLKEEMLDGNFELAPGFSLPPPSDYKMYHQYVDEYLPPESPYLYGLHPNAEIGVLTSTADELFRTILEMAPKNTSGAGSSSKEEKVKQVLDDILEKLPESFNMAELMGRVEERTPYISVALQECDRMVILTTEIRRSLKELDLGLKGDLTISEPMETLMNSIYLNAVPASWERLAYPSLQSLSNWYIDLLQRIKELENWVQEFSLPTVLWISGLFNPQSFLTAIMQTTARKMEWPLDRMVLMVEVSKKTREDYTTPPREGAAICGLFMEGARWDTQTGMIQESQMKVLTPPMPVIQVKAIPVEKKEVKGIYECPLYRTRNRGPTYIWTFNLKTKEVPQKWVLSGVCLLMSID</sequence>
<evidence type="ECO:0008006" key="30">
    <source>
        <dbReference type="Google" id="ProtNLM"/>
    </source>
</evidence>
<dbReference type="FunFam" id="1.10.287.2620:FF:000002">
    <property type="entry name" value="Dynein heavy chain 2, axonemal"/>
    <property type="match status" value="1"/>
</dbReference>
<dbReference type="Pfam" id="PF03028">
    <property type="entry name" value="Dynein_heavy"/>
    <property type="match status" value="1"/>
</dbReference>
<dbReference type="STRING" id="1754192.A0A1Y1XFJ9"/>
<feature type="domain" description="Dynein heavy chain AAA 5 extension" evidence="24">
    <location>
        <begin position="2423"/>
        <end position="2542"/>
    </location>
</feature>
<dbReference type="Gene3D" id="3.10.490.20">
    <property type="match status" value="1"/>
</dbReference>
<evidence type="ECO:0000256" key="10">
    <source>
        <dbReference type="ARBA" id="ARBA00023054"/>
    </source>
</evidence>
<comment type="similarity">
    <text evidence="2">Belongs to the dynein heavy chain family.</text>
</comment>
<dbReference type="PANTHER" id="PTHR45703">
    <property type="entry name" value="DYNEIN HEAVY CHAIN"/>
    <property type="match status" value="1"/>
</dbReference>
<keyword evidence="10 15" id="KW-0175">Coiled coil</keyword>
<dbReference type="GO" id="GO:0005874">
    <property type="term" value="C:microtubule"/>
    <property type="evidence" value="ECO:0007669"/>
    <property type="project" value="UniProtKB-KW"/>
</dbReference>
<dbReference type="SUPFAM" id="SSF52540">
    <property type="entry name" value="P-loop containing nucleoside triphosphate hydrolases"/>
    <property type="match status" value="4"/>
</dbReference>
<dbReference type="Pfam" id="PF08393">
    <property type="entry name" value="DHC_N2"/>
    <property type="match status" value="1"/>
</dbReference>
<reference evidence="28 29" key="1">
    <citation type="submission" date="2016-08" db="EMBL/GenBank/DDBJ databases">
        <title>A Parts List for Fungal Cellulosomes Revealed by Comparative Genomics.</title>
        <authorList>
            <consortium name="DOE Joint Genome Institute"/>
            <person name="Haitjema C.H."/>
            <person name="Gilmore S.P."/>
            <person name="Henske J.K."/>
            <person name="Solomon K.V."/>
            <person name="De Groot R."/>
            <person name="Kuo A."/>
            <person name="Mondo S.J."/>
            <person name="Salamov A.A."/>
            <person name="Labutti K."/>
            <person name="Zhao Z."/>
            <person name="Chiniquy J."/>
            <person name="Barry K."/>
            <person name="Brewer H.M."/>
            <person name="Purvine S.O."/>
            <person name="Wright A.T."/>
            <person name="Boxma B."/>
            <person name="Van Alen T."/>
            <person name="Hackstein J.H."/>
            <person name="Baker S.E."/>
            <person name="Grigoriev I.V."/>
            <person name="O'Malley M.A."/>
        </authorList>
    </citation>
    <scope>NUCLEOTIDE SEQUENCE [LARGE SCALE GENOMIC DNA]</scope>
    <source>
        <strain evidence="28 29">S4</strain>
    </source>
</reference>
<feature type="domain" description="Dynein heavy chain AAA module D4" evidence="22">
    <location>
        <begin position="2899"/>
        <end position="3158"/>
    </location>
</feature>
<evidence type="ECO:0000259" key="19">
    <source>
        <dbReference type="Pfam" id="PF08393"/>
    </source>
</evidence>
<dbReference type="Gene3D" id="1.10.287.2620">
    <property type="match status" value="1"/>
</dbReference>
<dbReference type="GO" id="GO:0005524">
    <property type="term" value="F:ATP binding"/>
    <property type="evidence" value="ECO:0007669"/>
    <property type="project" value="UniProtKB-KW"/>
</dbReference>
<feature type="coiled-coil region" evidence="15">
    <location>
        <begin position="3696"/>
        <end position="3730"/>
    </location>
</feature>
<dbReference type="FunFam" id="3.20.180.20:FF:000001">
    <property type="entry name" value="Dynein axonemal heavy chain 5"/>
    <property type="match status" value="1"/>
</dbReference>
<evidence type="ECO:0000256" key="16">
    <source>
        <dbReference type="SAM" id="MobiDB-lite"/>
    </source>
</evidence>
<dbReference type="Gene3D" id="1.20.140.100">
    <property type="entry name" value="Dynein heavy chain, N-terminal domain 2"/>
    <property type="match status" value="1"/>
</dbReference>
<dbReference type="FunFam" id="3.40.50.300:FF:000411">
    <property type="entry name" value="dynein heavy chain 17, axonemal"/>
    <property type="match status" value="1"/>
</dbReference>
<evidence type="ECO:0000256" key="11">
    <source>
        <dbReference type="ARBA" id="ARBA00023069"/>
    </source>
</evidence>
<evidence type="ECO:0000259" key="23">
    <source>
        <dbReference type="Pfam" id="PF12781"/>
    </source>
</evidence>
<dbReference type="PANTHER" id="PTHR45703:SF8">
    <property type="entry name" value="DYNEINS HEAVY CHAIN"/>
    <property type="match status" value="1"/>
</dbReference>
<dbReference type="Pfam" id="PF12775">
    <property type="entry name" value="AAA_7"/>
    <property type="match status" value="1"/>
</dbReference>
<evidence type="ECO:0000259" key="24">
    <source>
        <dbReference type="Pfam" id="PF17852"/>
    </source>
</evidence>
<evidence type="ECO:0000256" key="3">
    <source>
        <dbReference type="ARBA" id="ARBA00011655"/>
    </source>
</evidence>
<dbReference type="InterPro" id="IPR027417">
    <property type="entry name" value="P-loop_NTPase"/>
</dbReference>
<dbReference type="FunFam" id="3.40.50.300:FF:000219">
    <property type="entry name" value="Dynein axonemal heavy chain 17"/>
    <property type="match status" value="1"/>
</dbReference>
<dbReference type="Pfam" id="PF12781">
    <property type="entry name" value="AAA_9"/>
    <property type="match status" value="1"/>
</dbReference>
<accession>A0A1Y1XFJ9</accession>
<dbReference type="Gene3D" id="1.10.8.710">
    <property type="match status" value="1"/>
</dbReference>
<dbReference type="InterPro" id="IPR041658">
    <property type="entry name" value="AAA_lid_11"/>
</dbReference>
<evidence type="ECO:0000259" key="27">
    <source>
        <dbReference type="Pfam" id="PF18199"/>
    </source>
</evidence>
<dbReference type="FunFam" id="1.20.1270.280:FF:000003">
    <property type="entry name" value="Dynein axonemal heavy chain 17"/>
    <property type="match status" value="1"/>
</dbReference>
<comment type="subunit">
    <text evidence="3">Consists of at least two heavy chains and a number of intermediate and light chains.</text>
</comment>
<dbReference type="InterPro" id="IPR024743">
    <property type="entry name" value="Dynein_HC_stalk"/>
</dbReference>
<dbReference type="InterPro" id="IPR035706">
    <property type="entry name" value="AAA_9"/>
</dbReference>
<dbReference type="FunFam" id="1.20.140.100:FF:000001">
    <property type="entry name" value="dynein heavy chain 17, axonemal"/>
    <property type="match status" value="1"/>
</dbReference>
<dbReference type="InterPro" id="IPR043157">
    <property type="entry name" value="Dynein_AAA1S"/>
</dbReference>
<dbReference type="FunFam" id="3.40.50.300:FF:002141">
    <property type="entry name" value="Dynein heavy chain"/>
    <property type="match status" value="1"/>
</dbReference>
<keyword evidence="4" id="KW-0963">Cytoplasm</keyword>
<feature type="region of interest" description="Disordered" evidence="16">
    <location>
        <begin position="1108"/>
        <end position="1157"/>
    </location>
</feature>
<dbReference type="Pfam" id="PF12780">
    <property type="entry name" value="AAA_8"/>
    <property type="match status" value="1"/>
</dbReference>
<dbReference type="GO" id="GO:0008569">
    <property type="term" value="F:minus-end-directed microtubule motor activity"/>
    <property type="evidence" value="ECO:0007669"/>
    <property type="project" value="InterPro"/>
</dbReference>
<feature type="compositionally biased region" description="Basic and acidic residues" evidence="16">
    <location>
        <begin position="976"/>
        <end position="994"/>
    </location>
</feature>
<feature type="domain" description="Dynein heavy chain tail" evidence="18">
    <location>
        <begin position="196"/>
        <end position="762"/>
    </location>
</feature>
<feature type="domain" description="Dynein heavy chain coiled coil stalk" evidence="21">
    <location>
        <begin position="3171"/>
        <end position="3514"/>
    </location>
</feature>
<name>A0A1Y1XFJ9_9FUNG</name>
<dbReference type="Gene3D" id="1.10.8.1220">
    <property type="match status" value="1"/>
</dbReference>
<evidence type="ECO:0000256" key="12">
    <source>
        <dbReference type="ARBA" id="ARBA00023175"/>
    </source>
</evidence>
<keyword evidence="11" id="KW-0969">Cilium</keyword>
<dbReference type="InterPro" id="IPR042222">
    <property type="entry name" value="Dynein_2_N"/>
</dbReference>
<dbReference type="Pfam" id="PF12777">
    <property type="entry name" value="MT"/>
    <property type="match status" value="1"/>
</dbReference>
<organism evidence="28 29">
    <name type="scientific">Anaeromyces robustus</name>
    <dbReference type="NCBI Taxonomy" id="1754192"/>
    <lineage>
        <taxon>Eukaryota</taxon>
        <taxon>Fungi</taxon>
        <taxon>Fungi incertae sedis</taxon>
        <taxon>Chytridiomycota</taxon>
        <taxon>Chytridiomycota incertae sedis</taxon>
        <taxon>Neocallimastigomycetes</taxon>
        <taxon>Neocallimastigales</taxon>
        <taxon>Neocallimastigaceae</taxon>
        <taxon>Anaeromyces</taxon>
    </lineage>
</organism>
<feature type="region of interest" description="Disordered" evidence="16">
    <location>
        <begin position="948"/>
        <end position="1021"/>
    </location>
</feature>
<feature type="domain" description="Dynein heavy chain linker" evidence="19">
    <location>
        <begin position="1400"/>
        <end position="1806"/>
    </location>
</feature>
<dbReference type="FunFam" id="1.20.58.1120:FF:000002">
    <property type="entry name" value="Dynein heavy chain 9, axonemal"/>
    <property type="match status" value="1"/>
</dbReference>
<dbReference type="InterPro" id="IPR026983">
    <property type="entry name" value="DHC"/>
</dbReference>
<evidence type="ECO:0000259" key="18">
    <source>
        <dbReference type="Pfam" id="PF08385"/>
    </source>
</evidence>
<keyword evidence="6" id="KW-0677">Repeat</keyword>
<dbReference type="Gene3D" id="1.10.8.720">
    <property type="entry name" value="Region D6 of dynein motor"/>
    <property type="match status" value="1"/>
</dbReference>
<comment type="caution">
    <text evidence="28">The sequence shown here is derived from an EMBL/GenBank/DDBJ whole genome shotgun (WGS) entry which is preliminary data.</text>
</comment>
<keyword evidence="12" id="KW-0505">Motor protein</keyword>
<dbReference type="Gene3D" id="3.20.180.20">
    <property type="entry name" value="Dynein heavy chain, N-terminal domain 2"/>
    <property type="match status" value="1"/>
</dbReference>
<dbReference type="InterPro" id="IPR013594">
    <property type="entry name" value="Dynein_heavy_tail"/>
</dbReference>
<evidence type="ECO:0000256" key="13">
    <source>
        <dbReference type="ARBA" id="ARBA00023212"/>
    </source>
</evidence>
<dbReference type="Gene3D" id="1.10.472.130">
    <property type="match status" value="1"/>
</dbReference>
<dbReference type="Gene3D" id="6.10.140.1060">
    <property type="match status" value="1"/>
</dbReference>
<reference evidence="28 29" key="2">
    <citation type="submission" date="2016-08" db="EMBL/GenBank/DDBJ databases">
        <title>Pervasive Adenine N6-methylation of Active Genes in Fungi.</title>
        <authorList>
            <consortium name="DOE Joint Genome Institute"/>
            <person name="Mondo S.J."/>
            <person name="Dannebaum R.O."/>
            <person name="Kuo R.C."/>
            <person name="Labutti K."/>
            <person name="Haridas S."/>
            <person name="Kuo A."/>
            <person name="Salamov A."/>
            <person name="Ahrendt S.R."/>
            <person name="Lipzen A."/>
            <person name="Sullivan W."/>
            <person name="Andreopoulos W.B."/>
            <person name="Clum A."/>
            <person name="Lindquist E."/>
            <person name="Daum C."/>
            <person name="Ramamoorthy G.K."/>
            <person name="Gryganskyi A."/>
            <person name="Culley D."/>
            <person name="Magnuson J.K."/>
            <person name="James T.Y."/>
            <person name="O'Malley M.A."/>
            <person name="Stajich J.E."/>
            <person name="Spatafora J.W."/>
            <person name="Visel A."/>
            <person name="Grigoriev I.V."/>
        </authorList>
    </citation>
    <scope>NUCLEOTIDE SEQUENCE [LARGE SCALE GENOMIC DNA]</scope>
    <source>
        <strain evidence="28 29">S4</strain>
    </source>
</reference>
<evidence type="ECO:0000256" key="2">
    <source>
        <dbReference type="ARBA" id="ARBA00008887"/>
    </source>
</evidence>
<evidence type="ECO:0000259" key="20">
    <source>
        <dbReference type="Pfam" id="PF12774"/>
    </source>
</evidence>
<dbReference type="GO" id="GO:0005858">
    <property type="term" value="C:axonemal dynein complex"/>
    <property type="evidence" value="ECO:0007669"/>
    <property type="project" value="UniProtKB-ARBA"/>
</dbReference>
<dbReference type="Pfam" id="PF18198">
    <property type="entry name" value="AAA_lid_11"/>
    <property type="match status" value="1"/>
</dbReference>
<dbReference type="Proteomes" id="UP000193944">
    <property type="component" value="Unassembled WGS sequence"/>
</dbReference>
<dbReference type="GO" id="GO:0045505">
    <property type="term" value="F:dynein intermediate chain binding"/>
    <property type="evidence" value="ECO:0007669"/>
    <property type="project" value="InterPro"/>
</dbReference>
<keyword evidence="13" id="KW-0206">Cytoskeleton</keyword>
<dbReference type="GO" id="GO:0051959">
    <property type="term" value="F:dynein light intermediate chain binding"/>
    <property type="evidence" value="ECO:0007669"/>
    <property type="project" value="InterPro"/>
</dbReference>
<evidence type="ECO:0000256" key="5">
    <source>
        <dbReference type="ARBA" id="ARBA00022701"/>
    </source>
</evidence>
<evidence type="ECO:0000256" key="7">
    <source>
        <dbReference type="ARBA" id="ARBA00022741"/>
    </source>
</evidence>
<dbReference type="InterPro" id="IPR041466">
    <property type="entry name" value="Dynein_AAA5_ext"/>
</dbReference>
<dbReference type="Pfam" id="PF12774">
    <property type="entry name" value="AAA_6"/>
    <property type="match status" value="1"/>
</dbReference>
<dbReference type="InterPro" id="IPR042219">
    <property type="entry name" value="AAA_lid_11_sf"/>
</dbReference>
<evidence type="ECO:0000259" key="25">
    <source>
        <dbReference type="Pfam" id="PF17857"/>
    </source>
</evidence>
<evidence type="ECO:0000256" key="6">
    <source>
        <dbReference type="ARBA" id="ARBA00022737"/>
    </source>
</evidence>
<evidence type="ECO:0000259" key="26">
    <source>
        <dbReference type="Pfam" id="PF18198"/>
    </source>
</evidence>
<dbReference type="EMBL" id="MCFG01000051">
    <property type="protein sequence ID" value="ORX84493.1"/>
    <property type="molecule type" value="Genomic_DNA"/>
</dbReference>
<dbReference type="InterPro" id="IPR024317">
    <property type="entry name" value="Dynein_heavy_chain_D4_dom"/>
</dbReference>
<feature type="domain" description="Dynein heavy chain hydrolytic ATP-binding dynein motor region" evidence="20">
    <location>
        <begin position="1940"/>
        <end position="2266"/>
    </location>
</feature>
<dbReference type="FunFam" id="3.10.490.20:FF:000002">
    <property type="entry name" value="Dynein axonemal heavy chain 17"/>
    <property type="match status" value="1"/>
</dbReference>
<keyword evidence="29" id="KW-1185">Reference proteome</keyword>
<evidence type="ECO:0000259" key="17">
    <source>
        <dbReference type="Pfam" id="PF03028"/>
    </source>
</evidence>
<dbReference type="InterPro" id="IPR041228">
    <property type="entry name" value="Dynein_C"/>
</dbReference>
<feature type="domain" description="Dynein heavy chain region D6 P-loop" evidence="17">
    <location>
        <begin position="4003"/>
        <end position="4123"/>
    </location>
</feature>
<keyword evidence="9" id="KW-0243">Dynein</keyword>
<dbReference type="FunFam" id="1.10.8.720:FF:000002">
    <property type="entry name" value="Dynein heavy chain 9, axonemal"/>
    <property type="match status" value="1"/>
</dbReference>
<gene>
    <name evidence="28" type="ORF">BCR32DRAFT_242540</name>
</gene>
<feature type="coiled-coil region" evidence="15">
    <location>
        <begin position="3156"/>
        <end position="3249"/>
    </location>
</feature>
<dbReference type="InterPro" id="IPR041589">
    <property type="entry name" value="DNAH3_AAA_lid_1"/>
</dbReference>
<dbReference type="Pfam" id="PF17852">
    <property type="entry name" value="Dynein_AAA_lid"/>
    <property type="match status" value="1"/>
</dbReference>
<dbReference type="InterPro" id="IPR043160">
    <property type="entry name" value="Dynein_C_barrel"/>
</dbReference>
<dbReference type="FunFam" id="1.10.8.1220:FF:000001">
    <property type="entry name" value="Dynein axonemal heavy chain 5"/>
    <property type="match status" value="1"/>
</dbReference>
<feature type="domain" description="Dynein heavy chain 3 AAA+ lid" evidence="25">
    <location>
        <begin position="2756"/>
        <end position="2853"/>
    </location>
</feature>
<dbReference type="OrthoDB" id="447173at2759"/>
<dbReference type="FunFam" id="3.40.50.300:FF:000049">
    <property type="entry name" value="Dynein, axonemal, heavy chain 5"/>
    <property type="match status" value="1"/>
</dbReference>
<evidence type="ECO:0000256" key="14">
    <source>
        <dbReference type="ARBA" id="ARBA00023273"/>
    </source>
</evidence>
<dbReference type="Gene3D" id="1.20.58.1120">
    <property type="match status" value="1"/>
</dbReference>
<keyword evidence="8" id="KW-0067">ATP-binding</keyword>
<dbReference type="FunFam" id="3.40.50.300:FF:000945">
    <property type="entry name" value="Dynein axonemal heavy chain 9"/>
    <property type="match status" value="1"/>
</dbReference>
<keyword evidence="5" id="KW-0493">Microtubule</keyword>
<feature type="compositionally biased region" description="Basic and acidic residues" evidence="16">
    <location>
        <begin position="1004"/>
        <end position="1018"/>
    </location>
</feature>
<feature type="domain" description="Dynein heavy chain ATP-binding dynein motor region" evidence="23">
    <location>
        <begin position="3545"/>
        <end position="3762"/>
    </location>
</feature>
<keyword evidence="14" id="KW-0966">Cell projection</keyword>
<dbReference type="InterPro" id="IPR035699">
    <property type="entry name" value="AAA_6"/>
</dbReference>
<dbReference type="FunFam" id="1.10.8.710:FF:000002">
    <property type="entry name" value="dynein heavy chain 17, axonemal"/>
    <property type="match status" value="1"/>
</dbReference>
<evidence type="ECO:0000256" key="9">
    <source>
        <dbReference type="ARBA" id="ARBA00023017"/>
    </source>
</evidence>
<dbReference type="InterPro" id="IPR004273">
    <property type="entry name" value="Dynein_heavy_D6_P-loop"/>
</dbReference>
<evidence type="ECO:0000256" key="1">
    <source>
        <dbReference type="ARBA" id="ARBA00004430"/>
    </source>
</evidence>
<protein>
    <recommendedName>
        <fullName evidence="30">Dynein heavy chain, cytosolic</fullName>
    </recommendedName>
</protein>
<evidence type="ECO:0000256" key="15">
    <source>
        <dbReference type="SAM" id="Coils"/>
    </source>
</evidence>
<feature type="coiled-coil region" evidence="15">
    <location>
        <begin position="3393"/>
        <end position="3441"/>
    </location>
</feature>
<evidence type="ECO:0000256" key="8">
    <source>
        <dbReference type="ARBA" id="ARBA00022840"/>
    </source>
</evidence>
<dbReference type="InterPro" id="IPR013602">
    <property type="entry name" value="Dynein_heavy_linker"/>
</dbReference>
<comment type="subcellular location">
    <subcellularLocation>
        <location evidence="1">Cytoplasm</location>
        <location evidence="1">Cytoskeleton</location>
        <location evidence="1">Cilium axoneme</location>
    </subcellularLocation>
</comment>
<dbReference type="FunFam" id="1.20.920.30:FF:000003">
    <property type="entry name" value="Dynein axonemal heavy chain 17"/>
    <property type="match status" value="1"/>
</dbReference>
<dbReference type="GO" id="GO:0008017">
    <property type="term" value="F:microtubule binding"/>
    <property type="evidence" value="ECO:0007669"/>
    <property type="project" value="UniProtKB-ARBA"/>
</dbReference>